<feature type="transmembrane region" description="Helical" evidence="5">
    <location>
        <begin position="318"/>
        <end position="338"/>
    </location>
</feature>
<evidence type="ECO:0000259" key="6">
    <source>
        <dbReference type="Pfam" id="PF04116"/>
    </source>
</evidence>
<sequence>MTTEHPLAVKQAKKSWLPSQVRTRVKAIGMALLQSIASLPLLFMRTHSYGPVKRFPFCWLEQRELKEGAGMARKLAWSGEVGGGGTLVAEICSPAWGWGLHYHHPKPSDAFPEIICCLPDWVSNVSAFLPDSFSSELTASLLHHVIPVETMKGEAGSMQHNEKPKQEGHIWGSMRRTAFILGSGLLLLVAFWNSVTWHLQRFWGASGYFWQAQWEKLLSTFEGMEWMLYFIGAIQVPGLLFWSFNGFLLVVDTTGKPNFISRYRIQVGKNEPVDAEKLRRSIRTVLFNQYMISLPMVVLLYPVLKLWGNPCRRELPTFHWFLLELTVFTLIEEVLFYYSHRLLHHPTFYKKIHKKHHEWTAPIGVISFYAHPIEHVVSNTLPVMVGPILMGSHLSSITMWFSLALIITTISHCGYHLPFLPSPEFHDYHHLKFNQCYGVLGVLDHLHGTDTLFKQTKAYERHILLLGLTPLSESIPDPPKKMDSKKSVC</sequence>
<protein>
    <submittedName>
        <fullName evidence="7">Fatty acid hydroxylase domain containing 2</fullName>
    </submittedName>
</protein>
<dbReference type="Pfam" id="PF04116">
    <property type="entry name" value="FA_hydroxylase"/>
    <property type="match status" value="1"/>
</dbReference>
<dbReference type="GO" id="GO:0000254">
    <property type="term" value="F:C-4 methylsterol oxidase activity"/>
    <property type="evidence" value="ECO:0000318"/>
    <property type="project" value="GO_Central"/>
</dbReference>
<dbReference type="GO" id="GO:0005506">
    <property type="term" value="F:iron ion binding"/>
    <property type="evidence" value="ECO:0007669"/>
    <property type="project" value="InterPro"/>
</dbReference>
<dbReference type="InterPro" id="IPR050307">
    <property type="entry name" value="Sterol_Desaturase_Related"/>
</dbReference>
<dbReference type="Proteomes" id="UP000805418">
    <property type="component" value="Chromosome 4"/>
</dbReference>
<keyword evidence="3 5" id="KW-1133">Transmembrane helix</keyword>
<feature type="domain" description="Fatty acid hydroxylase" evidence="6">
    <location>
        <begin position="326"/>
        <end position="449"/>
    </location>
</feature>
<feature type="transmembrane region" description="Helical" evidence="5">
    <location>
        <begin position="178"/>
        <end position="199"/>
    </location>
</feature>
<accession>A0A8I3RTT8</accession>
<evidence type="ECO:0000256" key="2">
    <source>
        <dbReference type="ARBA" id="ARBA00022692"/>
    </source>
</evidence>
<reference evidence="7" key="3">
    <citation type="submission" date="2025-09" db="UniProtKB">
        <authorList>
            <consortium name="Ensembl"/>
        </authorList>
    </citation>
    <scope>IDENTIFICATION</scope>
    <source>
        <strain evidence="7">Boxer</strain>
    </source>
</reference>
<dbReference type="GO" id="GO:0045654">
    <property type="term" value="P:positive regulation of megakaryocyte differentiation"/>
    <property type="evidence" value="ECO:0007669"/>
    <property type="project" value="Ensembl"/>
</dbReference>
<dbReference type="GO" id="GO:0016126">
    <property type="term" value="P:sterol biosynthetic process"/>
    <property type="evidence" value="ECO:0000318"/>
    <property type="project" value="GO_Central"/>
</dbReference>
<dbReference type="InterPro" id="IPR006694">
    <property type="entry name" value="Fatty_acid_hydroxylase"/>
</dbReference>
<dbReference type="FunCoup" id="A0A8I3RTT8">
    <property type="interactions" value="90"/>
</dbReference>
<evidence type="ECO:0000256" key="3">
    <source>
        <dbReference type="ARBA" id="ARBA00022989"/>
    </source>
</evidence>
<evidence type="ECO:0000313" key="8">
    <source>
        <dbReference type="Proteomes" id="UP000805418"/>
    </source>
</evidence>
<name>A0A8I3RTT8_CANLF</name>
<proteinExistence type="predicted"/>
<dbReference type="GeneTree" id="ENSGT00940000157328"/>
<reference evidence="7" key="1">
    <citation type="submission" date="2020-03" db="EMBL/GenBank/DDBJ databases">
        <title>Long-read based genome assembly of a Labrador retriever dog.</title>
        <authorList>
            <person name="Eory L."/>
            <person name="Zhang W."/>
            <person name="Schoenebeck J."/>
        </authorList>
    </citation>
    <scope>NUCLEOTIDE SEQUENCE [LARGE SCALE GENOMIC DNA]</scope>
    <source>
        <strain evidence="7">Labrador retriever</strain>
    </source>
</reference>
<gene>
    <name evidence="7" type="primary">FAXDC2</name>
</gene>
<organism evidence="7 8">
    <name type="scientific">Canis lupus familiaris</name>
    <name type="common">Dog</name>
    <name type="synonym">Canis familiaris</name>
    <dbReference type="NCBI Taxonomy" id="9615"/>
    <lineage>
        <taxon>Eukaryota</taxon>
        <taxon>Metazoa</taxon>
        <taxon>Chordata</taxon>
        <taxon>Craniata</taxon>
        <taxon>Vertebrata</taxon>
        <taxon>Euteleostomi</taxon>
        <taxon>Mammalia</taxon>
        <taxon>Eutheria</taxon>
        <taxon>Laurasiatheria</taxon>
        <taxon>Carnivora</taxon>
        <taxon>Caniformia</taxon>
        <taxon>Canidae</taxon>
        <taxon>Canis</taxon>
    </lineage>
</organism>
<evidence type="ECO:0000256" key="5">
    <source>
        <dbReference type="SAM" id="Phobius"/>
    </source>
</evidence>
<dbReference type="AlphaFoldDB" id="A0A8I3RTT8"/>
<evidence type="ECO:0000313" key="7">
    <source>
        <dbReference type="Ensembl" id="ENSCAFP00845006869.1"/>
    </source>
</evidence>
<dbReference type="OrthoDB" id="408954at2759"/>
<evidence type="ECO:0000256" key="1">
    <source>
        <dbReference type="ARBA" id="ARBA00004370"/>
    </source>
</evidence>
<comment type="subcellular location">
    <subcellularLocation>
        <location evidence="1">Membrane</location>
    </subcellularLocation>
</comment>
<keyword evidence="8" id="KW-1185">Reference proteome</keyword>
<feature type="transmembrane region" description="Helical" evidence="5">
    <location>
        <begin position="285"/>
        <end position="303"/>
    </location>
</feature>
<dbReference type="PANTHER" id="PTHR11863">
    <property type="entry name" value="STEROL DESATURASE"/>
    <property type="match status" value="1"/>
</dbReference>
<evidence type="ECO:0000256" key="4">
    <source>
        <dbReference type="ARBA" id="ARBA00023136"/>
    </source>
</evidence>
<reference evidence="7" key="2">
    <citation type="submission" date="2025-08" db="UniProtKB">
        <authorList>
            <consortium name="Ensembl"/>
        </authorList>
    </citation>
    <scope>IDENTIFICATION</scope>
    <source>
        <strain evidence="7">Boxer</strain>
    </source>
</reference>
<keyword evidence="4 5" id="KW-0472">Membrane</keyword>
<feature type="transmembrane region" description="Helical" evidence="5">
    <location>
        <begin position="226"/>
        <end position="251"/>
    </location>
</feature>
<dbReference type="Ensembl" id="ENSCAFT00845008711.1">
    <property type="protein sequence ID" value="ENSCAFP00845006869.1"/>
    <property type="gene ID" value="ENSCAFG00845004857.1"/>
</dbReference>
<keyword evidence="2 5" id="KW-0812">Transmembrane</keyword>
<dbReference type="GO" id="GO:0005789">
    <property type="term" value="C:endoplasmic reticulum membrane"/>
    <property type="evidence" value="ECO:0000318"/>
    <property type="project" value="GO_Central"/>
</dbReference>